<evidence type="ECO:0000256" key="1">
    <source>
        <dbReference type="SAM" id="SignalP"/>
    </source>
</evidence>
<reference evidence="3" key="1">
    <citation type="journal article" date="2019" name="Int. J. Syst. Evol. Microbiol.">
        <title>The Global Catalogue of Microorganisms (GCM) 10K type strain sequencing project: providing services to taxonomists for standard genome sequencing and annotation.</title>
        <authorList>
            <consortium name="The Broad Institute Genomics Platform"/>
            <consortium name="The Broad Institute Genome Sequencing Center for Infectious Disease"/>
            <person name="Wu L."/>
            <person name="Ma J."/>
        </authorList>
    </citation>
    <scope>NUCLEOTIDE SEQUENCE [LARGE SCALE GENOMIC DNA]</scope>
    <source>
        <strain evidence="3">JCM 17924</strain>
    </source>
</reference>
<organism evidence="2 3">
    <name type="scientific">Hymenobacter koreensis</name>
    <dbReference type="NCBI Taxonomy" id="1084523"/>
    <lineage>
        <taxon>Bacteria</taxon>
        <taxon>Pseudomonadati</taxon>
        <taxon>Bacteroidota</taxon>
        <taxon>Cytophagia</taxon>
        <taxon>Cytophagales</taxon>
        <taxon>Hymenobacteraceae</taxon>
        <taxon>Hymenobacter</taxon>
    </lineage>
</organism>
<evidence type="ECO:0000313" key="3">
    <source>
        <dbReference type="Proteomes" id="UP001500454"/>
    </source>
</evidence>
<sequence length="203" mass="21178">MLAGLLALASGSAAAQGVATPLPPATTSDTPARPTPLPHLSNFRTSSLAISLGWGAPYGFGIEYAHMLGSNFDVNAGAGIGVGGKIGIGTRYYFRPERNFTPYVGANLTRSGRVDNVDVTYNNETANYSMTPSGLLSLRGGFRWQPGHVGLSGTLGYGARLTGDPVVYSPYTPQPSQPLRDLVQTISPGGIEISIAMHIGLGR</sequence>
<name>A0ABP8IUC5_9BACT</name>
<feature type="chain" id="PRO_5046145542" description="Outer membrane protein beta-barrel domain-containing protein" evidence="1">
    <location>
        <begin position="16"/>
        <end position="203"/>
    </location>
</feature>
<dbReference type="EMBL" id="BAABHA010000001">
    <property type="protein sequence ID" value="GAA4373728.1"/>
    <property type="molecule type" value="Genomic_DNA"/>
</dbReference>
<comment type="caution">
    <text evidence="2">The sequence shown here is derived from an EMBL/GenBank/DDBJ whole genome shotgun (WGS) entry which is preliminary data.</text>
</comment>
<evidence type="ECO:0000313" key="2">
    <source>
        <dbReference type="EMBL" id="GAA4373728.1"/>
    </source>
</evidence>
<protein>
    <recommendedName>
        <fullName evidence="4">Outer membrane protein beta-barrel domain-containing protein</fullName>
    </recommendedName>
</protein>
<keyword evidence="1" id="KW-0732">Signal</keyword>
<accession>A0ABP8IUC5</accession>
<proteinExistence type="predicted"/>
<evidence type="ECO:0008006" key="4">
    <source>
        <dbReference type="Google" id="ProtNLM"/>
    </source>
</evidence>
<gene>
    <name evidence="2" type="ORF">GCM10023186_04600</name>
</gene>
<feature type="signal peptide" evidence="1">
    <location>
        <begin position="1"/>
        <end position="15"/>
    </location>
</feature>
<dbReference type="Proteomes" id="UP001500454">
    <property type="component" value="Unassembled WGS sequence"/>
</dbReference>
<keyword evidence="3" id="KW-1185">Reference proteome</keyword>